<evidence type="ECO:0000313" key="2">
    <source>
        <dbReference type="EMBL" id="QEA04893.1"/>
    </source>
</evidence>
<proteinExistence type="predicted"/>
<sequence>MSEEVSVDWLEGVSPLQGLDRERLAALVAEAEVERHEPRAVIFQRGDKDAWTRYVLSGEVVMATAPGEPVHSVVGLGDAGVAAEPIGMDDVHTCNALARTAVKLIRVPTARIRALLDEVGPATDYEVDEIGAADESDELYSALITDLLQDRLDLPTMPDVAVRVRSAVADERAGAPEVTRIIQADPAVAARVLQAANSALYRGERTVDSLNQAVVRLGLRNVRELVTAVTMREVFKSKNTLLNQRMLELWQHSALVAATSAVLARRLSGFDSDRALLAGLIHDIGVVPMLAHASDYPGLAGNPGALEQAIAAHRGDLGAMILRRWNFSDEMVDVALLAEEWSRESDGGADYADLVIAVQLECLGGGAPDSELPALETVPVYDRLGLASIASDTGETLLEEAHDEIGEIQALLMG</sequence>
<dbReference type="InterPro" id="IPR052340">
    <property type="entry name" value="RNase_Y/CdgJ"/>
</dbReference>
<dbReference type="Pfam" id="PF08668">
    <property type="entry name" value="HDOD"/>
    <property type="match status" value="1"/>
</dbReference>
<dbReference type="InterPro" id="IPR000595">
    <property type="entry name" value="cNMP-bd_dom"/>
</dbReference>
<dbReference type="PANTHER" id="PTHR33525">
    <property type="match status" value="1"/>
</dbReference>
<feature type="domain" description="HDOD" evidence="1">
    <location>
        <begin position="154"/>
        <end position="341"/>
    </location>
</feature>
<dbReference type="InterPro" id="IPR018490">
    <property type="entry name" value="cNMP-bd_dom_sf"/>
</dbReference>
<dbReference type="SUPFAM" id="SSF51206">
    <property type="entry name" value="cAMP-binding domain-like"/>
    <property type="match status" value="1"/>
</dbReference>
<dbReference type="CDD" id="cd00038">
    <property type="entry name" value="CAP_ED"/>
    <property type="match status" value="1"/>
</dbReference>
<organism evidence="2">
    <name type="scientific">uncultured organism</name>
    <dbReference type="NCBI Taxonomy" id="155900"/>
    <lineage>
        <taxon>unclassified sequences</taxon>
        <taxon>environmental samples</taxon>
    </lineage>
</organism>
<gene>
    <name evidence="2" type="ORF">KBTEX_01211</name>
</gene>
<reference evidence="2" key="1">
    <citation type="submission" date="2019-06" db="EMBL/GenBank/DDBJ databases">
        <authorList>
            <person name="Murdoch R.W."/>
            <person name="Fathepure B."/>
        </authorList>
    </citation>
    <scope>NUCLEOTIDE SEQUENCE</scope>
</reference>
<protein>
    <recommendedName>
        <fullName evidence="1">HDOD domain-containing protein</fullName>
    </recommendedName>
</protein>
<dbReference type="InterPro" id="IPR013976">
    <property type="entry name" value="HDOD"/>
</dbReference>
<dbReference type="SUPFAM" id="SSF109604">
    <property type="entry name" value="HD-domain/PDEase-like"/>
    <property type="match status" value="1"/>
</dbReference>
<dbReference type="AlphaFoldDB" id="A0A5B8RA35"/>
<evidence type="ECO:0000259" key="1">
    <source>
        <dbReference type="PROSITE" id="PS51833"/>
    </source>
</evidence>
<accession>A0A5B8RA35</accession>
<name>A0A5B8RA35_9ZZZZ</name>
<dbReference type="PROSITE" id="PS51833">
    <property type="entry name" value="HDOD"/>
    <property type="match status" value="1"/>
</dbReference>
<dbReference type="Gene3D" id="2.60.120.10">
    <property type="entry name" value="Jelly Rolls"/>
    <property type="match status" value="1"/>
</dbReference>
<dbReference type="EMBL" id="MN079091">
    <property type="protein sequence ID" value="QEA04893.1"/>
    <property type="molecule type" value="Genomic_DNA"/>
</dbReference>
<dbReference type="PANTHER" id="PTHR33525:SF3">
    <property type="entry name" value="RIBONUCLEASE Y"/>
    <property type="match status" value="1"/>
</dbReference>
<dbReference type="InterPro" id="IPR003607">
    <property type="entry name" value="HD/PDEase_dom"/>
</dbReference>
<dbReference type="Gene3D" id="1.10.3210.10">
    <property type="entry name" value="Hypothetical protein af1432"/>
    <property type="match status" value="1"/>
</dbReference>
<dbReference type="CDD" id="cd00077">
    <property type="entry name" value="HDc"/>
    <property type="match status" value="1"/>
</dbReference>
<dbReference type="InterPro" id="IPR014710">
    <property type="entry name" value="RmlC-like_jellyroll"/>
</dbReference>